<name>A0AAV2IYM0_KNICA</name>
<dbReference type="Proteomes" id="UP001497482">
    <property type="component" value="Chromosome 10"/>
</dbReference>
<keyword evidence="3" id="KW-1185">Reference proteome</keyword>
<evidence type="ECO:0000256" key="1">
    <source>
        <dbReference type="SAM" id="MobiDB-lite"/>
    </source>
</evidence>
<dbReference type="EMBL" id="OZ035832">
    <property type="protein sequence ID" value="CAL1570389.1"/>
    <property type="molecule type" value="Genomic_DNA"/>
</dbReference>
<feature type="region of interest" description="Disordered" evidence="1">
    <location>
        <begin position="16"/>
        <end position="41"/>
    </location>
</feature>
<evidence type="ECO:0000313" key="3">
    <source>
        <dbReference type="Proteomes" id="UP001497482"/>
    </source>
</evidence>
<proteinExistence type="predicted"/>
<accession>A0AAV2IYM0</accession>
<feature type="compositionally biased region" description="Basic and acidic residues" evidence="1">
    <location>
        <begin position="20"/>
        <end position="34"/>
    </location>
</feature>
<organism evidence="2 3">
    <name type="scientific">Knipowitschia caucasica</name>
    <name type="common">Caucasian dwarf goby</name>
    <name type="synonym">Pomatoschistus caucasicus</name>
    <dbReference type="NCBI Taxonomy" id="637954"/>
    <lineage>
        <taxon>Eukaryota</taxon>
        <taxon>Metazoa</taxon>
        <taxon>Chordata</taxon>
        <taxon>Craniata</taxon>
        <taxon>Vertebrata</taxon>
        <taxon>Euteleostomi</taxon>
        <taxon>Actinopterygii</taxon>
        <taxon>Neopterygii</taxon>
        <taxon>Teleostei</taxon>
        <taxon>Neoteleostei</taxon>
        <taxon>Acanthomorphata</taxon>
        <taxon>Gobiaria</taxon>
        <taxon>Gobiiformes</taxon>
        <taxon>Gobioidei</taxon>
        <taxon>Gobiidae</taxon>
        <taxon>Gobiinae</taxon>
        <taxon>Knipowitschia</taxon>
    </lineage>
</organism>
<protein>
    <submittedName>
        <fullName evidence="2">Uncharacterized protein</fullName>
    </submittedName>
</protein>
<dbReference type="AlphaFoldDB" id="A0AAV2IYM0"/>
<sequence>MRRRRVCPVRLKAPLSLTLHPEEPPRPTRTRAQDRTPLGQGHWGTWKFKRWIIFPATTGSALRCSTTMTR</sequence>
<reference evidence="2 3" key="1">
    <citation type="submission" date="2024-04" db="EMBL/GenBank/DDBJ databases">
        <authorList>
            <person name="Waldvogel A.-M."/>
            <person name="Schoenle A."/>
        </authorList>
    </citation>
    <scope>NUCLEOTIDE SEQUENCE [LARGE SCALE GENOMIC DNA]</scope>
</reference>
<gene>
    <name evidence="2" type="ORF">KC01_LOCUS2701</name>
</gene>
<evidence type="ECO:0000313" key="2">
    <source>
        <dbReference type="EMBL" id="CAL1570389.1"/>
    </source>
</evidence>